<comment type="caution">
    <text evidence="2">The sequence shown here is derived from an EMBL/GenBank/DDBJ whole genome shotgun (WGS) entry which is preliminary data.</text>
</comment>
<feature type="compositionally biased region" description="Polar residues" evidence="1">
    <location>
        <begin position="286"/>
        <end position="302"/>
    </location>
</feature>
<feature type="region of interest" description="Disordered" evidence="1">
    <location>
        <begin position="216"/>
        <end position="261"/>
    </location>
</feature>
<dbReference type="Proteomes" id="UP001596242">
    <property type="component" value="Unassembled WGS sequence"/>
</dbReference>
<keyword evidence="3" id="KW-1185">Reference proteome</keyword>
<dbReference type="RefSeq" id="WP_386404471.1">
    <property type="nucleotide sequence ID" value="NZ_JBHSPT010000091.1"/>
</dbReference>
<protein>
    <recommendedName>
        <fullName evidence="4">Guanylate cyclase domain-containing protein</fullName>
    </recommendedName>
</protein>
<reference evidence="3" key="1">
    <citation type="journal article" date="2019" name="Int. J. Syst. Evol. Microbiol.">
        <title>The Global Catalogue of Microorganisms (GCM) 10K type strain sequencing project: providing services to taxonomists for standard genome sequencing and annotation.</title>
        <authorList>
            <consortium name="The Broad Institute Genomics Platform"/>
            <consortium name="The Broad Institute Genome Sequencing Center for Infectious Disease"/>
            <person name="Wu L."/>
            <person name="Ma J."/>
        </authorList>
    </citation>
    <scope>NUCLEOTIDE SEQUENCE [LARGE SCALE GENOMIC DNA]</scope>
    <source>
        <strain evidence="3">JCM 12763</strain>
    </source>
</reference>
<dbReference type="EMBL" id="JBHSPT010000091">
    <property type="protein sequence ID" value="MFC6059714.1"/>
    <property type="molecule type" value="Genomic_DNA"/>
</dbReference>
<organism evidence="2 3">
    <name type="scientific">Streptomyces pratens</name>
    <dbReference type="NCBI Taxonomy" id="887456"/>
    <lineage>
        <taxon>Bacteria</taxon>
        <taxon>Bacillati</taxon>
        <taxon>Actinomycetota</taxon>
        <taxon>Actinomycetes</taxon>
        <taxon>Kitasatosporales</taxon>
        <taxon>Streptomycetaceae</taxon>
        <taxon>Streptomyces</taxon>
    </lineage>
</organism>
<feature type="region of interest" description="Disordered" evidence="1">
    <location>
        <begin position="281"/>
        <end position="312"/>
    </location>
</feature>
<accession>A0ABW1M8I5</accession>
<name>A0ABW1M8I5_9ACTN</name>
<proteinExistence type="predicted"/>
<evidence type="ECO:0000313" key="3">
    <source>
        <dbReference type="Proteomes" id="UP001596242"/>
    </source>
</evidence>
<evidence type="ECO:0000256" key="1">
    <source>
        <dbReference type="SAM" id="MobiDB-lite"/>
    </source>
</evidence>
<evidence type="ECO:0008006" key="4">
    <source>
        <dbReference type="Google" id="ProtNLM"/>
    </source>
</evidence>
<evidence type="ECO:0000313" key="2">
    <source>
        <dbReference type="EMBL" id="MFC6059714.1"/>
    </source>
</evidence>
<gene>
    <name evidence="2" type="ORF">ACFP50_31190</name>
</gene>
<sequence length="312" mass="32893">MSEQVPVPWAESRPLPPYLALLAVDAKNFTGLPALLHAPVSQLIPELVDQALAKAGLEDVRDAKRFPDNPGDGVVFGFAPHRLPFVVWPFLNVLDDVLAQYNTLTPGPRIRLRASVHVGPLPDAGNPGDGNGTPRNDVHRLLDSRPVKAVLAASGGETTHLAAILSDRVYEDVLLGGYAGLRPERCIEVPATVEGKPFAQRAWVYIPSPSGELFRSGVFAGNGDTSGSRDRAGGTDGPGAPSAGKRPPNVPGGRSYRDTSQQVTEGVAVMGDVTGGIGYTGGATHYNGTNQHWGSGDNVSGTKHTHAPEEDR</sequence>